<accession>A0AA36FQD2</accession>
<dbReference type="Proteomes" id="UP001177023">
    <property type="component" value="Unassembled WGS sequence"/>
</dbReference>
<proteinExistence type="predicted"/>
<sequence length="144" mass="16691">MGFPCAAKCQKAYDSRIFWQQSKNRSHPVFCFFVCYDGFLEGVGSERIAGRVDCMACKWERRTMKIPPGIKELVQHLEERHPAEFKQYDELRRAGLPWMNVDTRKIRRHSGSNALPAQSNHLDIVAVPKKQPIKTNAFLRKKQS</sequence>
<name>A0AA36FQD2_9BILA</name>
<comment type="caution">
    <text evidence="1">The sequence shown here is derived from an EMBL/GenBank/DDBJ whole genome shotgun (WGS) entry which is preliminary data.</text>
</comment>
<reference evidence="1" key="1">
    <citation type="submission" date="2023-06" db="EMBL/GenBank/DDBJ databases">
        <authorList>
            <person name="Delattre M."/>
        </authorList>
    </citation>
    <scope>NUCLEOTIDE SEQUENCE</scope>
    <source>
        <strain evidence="1">AF72</strain>
    </source>
</reference>
<dbReference type="AlphaFoldDB" id="A0AA36FQD2"/>
<evidence type="ECO:0000313" key="2">
    <source>
        <dbReference type="Proteomes" id="UP001177023"/>
    </source>
</evidence>
<organism evidence="1 2">
    <name type="scientific">Mesorhabditis spiculigera</name>
    <dbReference type="NCBI Taxonomy" id="96644"/>
    <lineage>
        <taxon>Eukaryota</taxon>
        <taxon>Metazoa</taxon>
        <taxon>Ecdysozoa</taxon>
        <taxon>Nematoda</taxon>
        <taxon>Chromadorea</taxon>
        <taxon>Rhabditida</taxon>
        <taxon>Rhabditina</taxon>
        <taxon>Rhabditomorpha</taxon>
        <taxon>Rhabditoidea</taxon>
        <taxon>Rhabditidae</taxon>
        <taxon>Mesorhabditinae</taxon>
        <taxon>Mesorhabditis</taxon>
    </lineage>
</organism>
<gene>
    <name evidence="1" type="ORF">MSPICULIGERA_LOCUS1607</name>
</gene>
<evidence type="ECO:0000313" key="1">
    <source>
        <dbReference type="EMBL" id="CAJ0560618.1"/>
    </source>
</evidence>
<keyword evidence="2" id="KW-1185">Reference proteome</keyword>
<feature type="non-terminal residue" evidence="1">
    <location>
        <position position="1"/>
    </location>
</feature>
<protein>
    <submittedName>
        <fullName evidence="1">Uncharacterized protein</fullName>
    </submittedName>
</protein>
<dbReference type="EMBL" id="CATQJA010000468">
    <property type="protein sequence ID" value="CAJ0560618.1"/>
    <property type="molecule type" value="Genomic_DNA"/>
</dbReference>